<keyword evidence="2" id="KW-0378">Hydrolase</keyword>
<evidence type="ECO:0000259" key="3">
    <source>
        <dbReference type="Pfam" id="PF12697"/>
    </source>
</evidence>
<dbReference type="Pfam" id="PF12697">
    <property type="entry name" value="Abhydrolase_6"/>
    <property type="match status" value="1"/>
</dbReference>
<evidence type="ECO:0000256" key="1">
    <source>
        <dbReference type="ARBA" id="ARBA00010088"/>
    </source>
</evidence>
<evidence type="ECO:0000256" key="2">
    <source>
        <dbReference type="ARBA" id="ARBA00022801"/>
    </source>
</evidence>
<dbReference type="EMBL" id="JAXOVC010000009">
    <property type="protein sequence ID" value="KAK4496962.1"/>
    <property type="molecule type" value="Genomic_DNA"/>
</dbReference>
<gene>
    <name evidence="4" type="ORF">PRZ48_011411</name>
</gene>
<dbReference type="InterPro" id="IPR000073">
    <property type="entry name" value="AB_hydrolase_1"/>
</dbReference>
<dbReference type="SUPFAM" id="SSF53474">
    <property type="entry name" value="alpha/beta-Hydrolases"/>
    <property type="match status" value="1"/>
</dbReference>
<dbReference type="InterPro" id="IPR050471">
    <property type="entry name" value="AB_hydrolase"/>
</dbReference>
<evidence type="ECO:0000313" key="4">
    <source>
        <dbReference type="EMBL" id="KAK4496962.1"/>
    </source>
</evidence>
<proteinExistence type="inferred from homology"/>
<feature type="domain" description="AB hydrolase-1" evidence="3">
    <location>
        <begin position="42"/>
        <end position="295"/>
    </location>
</feature>
<dbReference type="PANTHER" id="PTHR43433:SF5">
    <property type="entry name" value="AB HYDROLASE-1 DOMAIN-CONTAINING PROTEIN"/>
    <property type="match status" value="1"/>
</dbReference>
<dbReference type="PIRSF" id="PIRSF005539">
    <property type="entry name" value="Pept_S33_TRI_F1"/>
    <property type="match status" value="1"/>
</dbReference>
<protein>
    <recommendedName>
        <fullName evidence="3">AB hydrolase-1 domain-containing protein</fullName>
    </recommendedName>
</protein>
<dbReference type="Gene3D" id="3.40.50.1820">
    <property type="entry name" value="alpha/beta hydrolase"/>
    <property type="match status" value="1"/>
</dbReference>
<dbReference type="Proteomes" id="UP001305779">
    <property type="component" value="Unassembled WGS sequence"/>
</dbReference>
<dbReference type="PANTHER" id="PTHR43433">
    <property type="entry name" value="HYDROLASE, ALPHA/BETA FOLD FAMILY PROTEIN"/>
    <property type="match status" value="1"/>
</dbReference>
<accession>A0ABR0E6A3</accession>
<dbReference type="InterPro" id="IPR002410">
    <property type="entry name" value="Peptidase_S33"/>
</dbReference>
<organism evidence="4 5">
    <name type="scientific">Zasmidium cellare</name>
    <name type="common">Wine cellar mold</name>
    <name type="synonym">Racodium cellare</name>
    <dbReference type="NCBI Taxonomy" id="395010"/>
    <lineage>
        <taxon>Eukaryota</taxon>
        <taxon>Fungi</taxon>
        <taxon>Dikarya</taxon>
        <taxon>Ascomycota</taxon>
        <taxon>Pezizomycotina</taxon>
        <taxon>Dothideomycetes</taxon>
        <taxon>Dothideomycetidae</taxon>
        <taxon>Mycosphaerellales</taxon>
        <taxon>Mycosphaerellaceae</taxon>
        <taxon>Zasmidium</taxon>
    </lineage>
</organism>
<comment type="similarity">
    <text evidence="1">Belongs to the peptidase S33 family.</text>
</comment>
<reference evidence="4 5" key="1">
    <citation type="journal article" date="2023" name="G3 (Bethesda)">
        <title>A chromosome-level genome assembly of Zasmidium syzygii isolated from banana leaves.</title>
        <authorList>
            <person name="van Westerhoven A.C."/>
            <person name="Mehrabi R."/>
            <person name="Talebi R."/>
            <person name="Steentjes M.B.F."/>
            <person name="Corcolon B."/>
            <person name="Chong P.A."/>
            <person name="Kema G.H.J."/>
            <person name="Seidl M.F."/>
        </authorList>
    </citation>
    <scope>NUCLEOTIDE SEQUENCE [LARGE SCALE GENOMIC DNA]</scope>
    <source>
        <strain evidence="4 5">P124</strain>
    </source>
</reference>
<dbReference type="PRINTS" id="PR00793">
    <property type="entry name" value="PROAMNOPTASE"/>
</dbReference>
<sequence>MAPALPDPTQEGTIPFSIPASNTTSQTAYKIFGSLTSLNTPLVILHGGPGLGHEYTLPLTILASQHNTPIILYDQIGCGASTHFPEAKTEFWTVALFVAELENLIAHFDLKEYDVLGHSFGGILAIAHAAKQPTGLRRLVLAGAAPDGELFSQGLLKLKGELSEPAQEAIDQAVREGVFTSPAYLAAMTEFHRTFLCRAPDPYPPPYLEANFEHEKENPEIRRAMEGPSPFVYDGCLRRYSSIPLLPEINVPTLVFDGEFDTPQEATTPLFWGLQKVRWVTLRGASHMPWLDSEEGLERVVELVGVFLGQGKGEES</sequence>
<evidence type="ECO:0000313" key="5">
    <source>
        <dbReference type="Proteomes" id="UP001305779"/>
    </source>
</evidence>
<name>A0ABR0E6A3_ZASCE</name>
<keyword evidence="5" id="KW-1185">Reference proteome</keyword>
<dbReference type="PRINTS" id="PR00111">
    <property type="entry name" value="ABHYDROLASE"/>
</dbReference>
<dbReference type="InterPro" id="IPR029058">
    <property type="entry name" value="AB_hydrolase_fold"/>
</dbReference>
<comment type="caution">
    <text evidence="4">The sequence shown here is derived from an EMBL/GenBank/DDBJ whole genome shotgun (WGS) entry which is preliminary data.</text>
</comment>
<dbReference type="InterPro" id="IPR005945">
    <property type="entry name" value="Pro_imino_pep"/>
</dbReference>